<proteinExistence type="predicted"/>
<evidence type="ECO:0000259" key="1">
    <source>
        <dbReference type="Pfam" id="PF00961"/>
    </source>
</evidence>
<dbReference type="EMBL" id="KX808496">
    <property type="protein sequence ID" value="AOP19065.1"/>
    <property type="molecule type" value="Genomic_DNA"/>
</dbReference>
<name>A0A1C9JB46_9CHLO</name>
<feature type="domain" description="Homing endonuclease LAGLIDADG" evidence="1">
    <location>
        <begin position="150"/>
        <end position="248"/>
    </location>
</feature>
<keyword evidence="2" id="KW-0934">Plastid</keyword>
<dbReference type="InterPro" id="IPR051289">
    <property type="entry name" value="LAGLIDADG_Endonuclease"/>
</dbReference>
<protein>
    <recommendedName>
        <fullName evidence="1">Homing endonuclease LAGLIDADG domain-containing protein</fullName>
    </recommendedName>
</protein>
<dbReference type="SUPFAM" id="SSF55608">
    <property type="entry name" value="Homing endonucleases"/>
    <property type="match status" value="2"/>
</dbReference>
<organism evidence="2">
    <name type="scientific">Halimeda discoidea</name>
    <dbReference type="NCBI Taxonomy" id="118222"/>
    <lineage>
        <taxon>Eukaryota</taxon>
        <taxon>Viridiplantae</taxon>
        <taxon>Chlorophyta</taxon>
        <taxon>core chlorophytes</taxon>
        <taxon>Ulvophyceae</taxon>
        <taxon>TCBD clade</taxon>
        <taxon>Bryopsidales</taxon>
        <taxon>Halimedineae</taxon>
        <taxon>Halimedaceae</taxon>
        <taxon>Halimedeae</taxon>
        <taxon>Halimeda</taxon>
    </lineage>
</organism>
<dbReference type="InterPro" id="IPR004860">
    <property type="entry name" value="LAGLIDADG_dom"/>
</dbReference>
<feature type="domain" description="Homing endonuclease LAGLIDADG" evidence="1">
    <location>
        <begin position="12"/>
        <end position="102"/>
    </location>
</feature>
<dbReference type="PANTHER" id="PTHR36181">
    <property type="entry name" value="INTRON-ENCODED ENDONUCLEASE AI3-RELATED"/>
    <property type="match status" value="1"/>
</dbReference>
<geneLocation type="chloroplast" evidence="2"/>
<dbReference type="Pfam" id="PF00961">
    <property type="entry name" value="LAGLIDADG_1"/>
    <property type="match status" value="2"/>
</dbReference>
<dbReference type="GO" id="GO:0004519">
    <property type="term" value="F:endonuclease activity"/>
    <property type="evidence" value="ECO:0007669"/>
    <property type="project" value="InterPro"/>
</dbReference>
<accession>A0A1C9JB46</accession>
<evidence type="ECO:0000313" key="2">
    <source>
        <dbReference type="EMBL" id="AOP19065.1"/>
    </source>
</evidence>
<dbReference type="InterPro" id="IPR027434">
    <property type="entry name" value="Homing_endonucl"/>
</dbReference>
<dbReference type="PANTHER" id="PTHR36181:SF2">
    <property type="entry name" value="INTRON-ENCODED ENDONUCLEASE AI3-RELATED"/>
    <property type="match status" value="1"/>
</dbReference>
<reference evidence="2" key="1">
    <citation type="journal article" date="2016" name="Genome Biol. Evol.">
        <title>Evolutionary Dynamics of Chloroplast Genomes in Low Light: A Case Study of the Endolithic Green Alga Ostreobium quekettii.</title>
        <authorList>
            <person name="R Marcelino V."/>
            <person name="Cremen M.C."/>
            <person name="Jackson C.J."/>
            <person name="Larkum A.A."/>
            <person name="Verbruggen H."/>
        </authorList>
    </citation>
    <scope>NUCLEOTIDE SEQUENCE</scope>
</reference>
<dbReference type="Gene3D" id="3.10.28.10">
    <property type="entry name" value="Homing endonucleases"/>
    <property type="match status" value="2"/>
</dbReference>
<gene>
    <name evidence="2" type="primary">orf275</name>
</gene>
<dbReference type="GO" id="GO:0005739">
    <property type="term" value="C:mitochondrion"/>
    <property type="evidence" value="ECO:0007669"/>
    <property type="project" value="UniProtKB-ARBA"/>
</dbReference>
<sequence length="275" mass="33474">MYTKKENYEWVIGFIDGDGFLDLERIKNRDRFYYRPILSITQKNIKVLYKIKKILKIGRITKRSDGYYHYRVRSRRLFEQYLVPIFTKYPFLSNKKLQFKLIVRCLRILKDYTDQDLKKQRCLNQIQIWIREARLRHLKTEPKNLSQTWLVGFFDSEGCISVSPLRGNLFCRTTMKWRFVIKISQSKTNYLLLVAIRNFLNIGRIYKERSNINYWGIHSFKDLSTLKSLFKKYPLKSEKHIQWTRFLKLLQIKDKASVKLQKKFERLILSFQKQK</sequence>
<dbReference type="AlphaFoldDB" id="A0A1C9JB46"/>
<reference evidence="2" key="2">
    <citation type="submission" date="2016-08" db="EMBL/GenBank/DDBJ databases">
        <authorList>
            <person name="Seilhamer J.J."/>
        </authorList>
    </citation>
    <scope>NUCLEOTIDE SEQUENCE</scope>
</reference>
<keyword evidence="2" id="KW-0150">Chloroplast</keyword>